<evidence type="ECO:0000313" key="2">
    <source>
        <dbReference type="Proteomes" id="UP000295681"/>
    </source>
</evidence>
<dbReference type="AlphaFoldDB" id="A0A4R5NB29"/>
<evidence type="ECO:0000313" key="1">
    <source>
        <dbReference type="EMBL" id="TDG69056.1"/>
    </source>
</evidence>
<dbReference type="RefSeq" id="WP_010007491.1">
    <property type="nucleotide sequence ID" value="NZ_JAGYGP010000004.1"/>
</dbReference>
<accession>A0A4R5NB29</accession>
<sequence length="147" mass="16557">MAKFNPKAAQQYVQTLQKVLVSTEEIATNVEPFFSKLATAMDAQDLTQLSQAEFSEIKAEFEDTVSAYQNNAQTLQHAQAPVRLLGTHKSLVKNYQNYADATQMMSDALHIADQSVDNEAFKKSEKDQEDYMGKIQTNIQKIMMASR</sequence>
<name>A0A4R5NB29_9LACO</name>
<dbReference type="STRING" id="907931.GCA_000165675_01144"/>
<keyword evidence="2" id="KW-1185">Reference proteome</keyword>
<comment type="caution">
    <text evidence="1">The sequence shown here is derived from an EMBL/GenBank/DDBJ whole genome shotgun (WGS) entry which is preliminary data.</text>
</comment>
<proteinExistence type="predicted"/>
<dbReference type="Proteomes" id="UP000295681">
    <property type="component" value="Unassembled WGS sequence"/>
</dbReference>
<protein>
    <recommendedName>
        <fullName evidence="3">Chemotaxis protein</fullName>
    </recommendedName>
</protein>
<reference evidence="1 2" key="1">
    <citation type="journal article" date="2019" name="Appl. Microbiol. Biotechnol.">
        <title>Uncovering carbohydrate metabolism through a genotype-phenotype association study of 56 lactic acid bacteria genomes.</title>
        <authorList>
            <person name="Buron-Moles G."/>
            <person name="Chailyan A."/>
            <person name="Dolejs I."/>
            <person name="Forster J."/>
            <person name="Miks M.H."/>
        </authorList>
    </citation>
    <scope>NUCLEOTIDE SEQUENCE [LARGE SCALE GENOMIC DNA]</scope>
    <source>
        <strain evidence="1 2">ATCC 700006</strain>
    </source>
</reference>
<gene>
    <name evidence="1" type="ORF">C5L23_001187</name>
</gene>
<dbReference type="EMBL" id="PUFI01000007">
    <property type="protein sequence ID" value="TDG69056.1"/>
    <property type="molecule type" value="Genomic_DNA"/>
</dbReference>
<evidence type="ECO:0008006" key="3">
    <source>
        <dbReference type="Google" id="ProtNLM"/>
    </source>
</evidence>
<organism evidence="1 2">
    <name type="scientific">Leuconostoc fallax</name>
    <dbReference type="NCBI Taxonomy" id="1251"/>
    <lineage>
        <taxon>Bacteria</taxon>
        <taxon>Bacillati</taxon>
        <taxon>Bacillota</taxon>
        <taxon>Bacilli</taxon>
        <taxon>Lactobacillales</taxon>
        <taxon>Lactobacillaceae</taxon>
        <taxon>Leuconostoc</taxon>
    </lineage>
</organism>